<keyword evidence="2 7" id="KW-0813">Transport</keyword>
<evidence type="ECO:0000256" key="4">
    <source>
        <dbReference type="ARBA" id="ARBA00022692"/>
    </source>
</evidence>
<dbReference type="Gene3D" id="2.40.170.20">
    <property type="entry name" value="TonB-dependent receptor, beta-barrel domain"/>
    <property type="match status" value="1"/>
</dbReference>
<evidence type="ECO:0000256" key="2">
    <source>
        <dbReference type="ARBA" id="ARBA00022448"/>
    </source>
</evidence>
<keyword evidence="3 7" id="KW-1134">Transmembrane beta strand</keyword>
<dbReference type="InterPro" id="IPR023996">
    <property type="entry name" value="TonB-dep_OMP_SusC/RagA"/>
</dbReference>
<feature type="chain" id="PRO_5041697285" evidence="8">
    <location>
        <begin position="28"/>
        <end position="1050"/>
    </location>
</feature>
<dbReference type="Gene3D" id="2.170.130.10">
    <property type="entry name" value="TonB-dependent receptor, plug domain"/>
    <property type="match status" value="1"/>
</dbReference>
<dbReference type="PROSITE" id="PS52016">
    <property type="entry name" value="TONB_DEPENDENT_REC_3"/>
    <property type="match status" value="1"/>
</dbReference>
<dbReference type="NCBIfam" id="TIGR04056">
    <property type="entry name" value="OMP_RagA_SusC"/>
    <property type="match status" value="1"/>
</dbReference>
<dbReference type="AlphaFoldDB" id="A0AA92TXV8"/>
<organism evidence="10 11">
    <name type="scientific">Segatella copri</name>
    <dbReference type="NCBI Taxonomy" id="165179"/>
    <lineage>
        <taxon>Bacteria</taxon>
        <taxon>Pseudomonadati</taxon>
        <taxon>Bacteroidota</taxon>
        <taxon>Bacteroidia</taxon>
        <taxon>Bacteroidales</taxon>
        <taxon>Prevotellaceae</taxon>
        <taxon>Segatella</taxon>
    </lineage>
</organism>
<dbReference type="Gene3D" id="2.60.40.1120">
    <property type="entry name" value="Carboxypeptidase-like, regulatory domain"/>
    <property type="match status" value="1"/>
</dbReference>
<dbReference type="InterPro" id="IPR023997">
    <property type="entry name" value="TonB-dep_OMP_SusC/RagA_CS"/>
</dbReference>
<evidence type="ECO:0000256" key="5">
    <source>
        <dbReference type="ARBA" id="ARBA00023136"/>
    </source>
</evidence>
<dbReference type="EMBL" id="QSAG01000009">
    <property type="protein sequence ID" value="RGW43101.1"/>
    <property type="molecule type" value="Genomic_DNA"/>
</dbReference>
<name>A0AA92TXV8_9BACT</name>
<dbReference type="InterPro" id="IPR012910">
    <property type="entry name" value="Plug_dom"/>
</dbReference>
<sequence>MIEQVLTMKRTAALCLMGAFCSLNVQAQKIHVKGNLVDGTGEPLIGATVKVKGNASVGTVTDFDGNFSIDVPSENSSLVFTYVGMKTKEVKIGKKREFKLSLEDDNAIGEVVVVGYGQQKKASVVGSITQTTGEVLERAAGVSDIGAALTGNLPGVTTMQGNGMPGEEEPQIIIRGSSSWNNSDPLVLVDGIERPMSSVDVSSVESISVLKDASATAVYGVKGANGVILITTKRGQEGKAKIDVGFNTTLKSPSKLPNKYDSYDALMLRNRAIEHELGVAPESWANIRSQEFINNYRNQTTQEQRERYPNVDWQDALFKDAAMSYNANVNVSGGTKFVRYFASADYVHEGDLFRVYDNGRNYKSGYGFDRINVRSNLDFTITPTTTLKVNLAGSNGVKKAPMLNDINSNDAWQMGQQWSGAYNIAPDVFLPKYSDGTWGYYDAVSNTTNSAMILSTGGASKTTTTRINTDFTLEQKLDFITKGLNFRATVSWDNNFIEVKRGINDSNNNPVQKWIDPDTGKVSYRYNNETNNKFDYQQPLGWTTMAGEVNNSATVRNLYYQAQLNWARKFGKHDVSAMGLFSRQENARGSVIPTYREDWAFRATYNYDGRYFIEYNGAYNGSEKFSKDNRFAFFNSGAIGWTVTEEKFMKNLRDKHIIDMLKFRASYGEIGDDNLGDPFLDSNRWLYMSQWAYGGNTVMDEKYNKSIYTWYREASIGNENVKWETVKKLNIGADYGFLGGLITGSFDVFRDVRDDILVRGNERSVPSYLGGSAPTANLGKVRTTGYEWEVKLNKTFANGLRLWGNFNMTHAKNKVLIKDDPGMAPSNLRKAGYAINQNKAWLSNGYLNNIDDLYGSPAHDVNENYRLVGDYYIIDYNGDGVVDSNDMAPYGYSNSPQNTYNATIGFEWKGFSAFAQFYGVTNVTREVSLTSFGSKLNTVFDQGSWWDKDNTNADVRVPRWGATTSNYSNGTQFLYDGSYIRLKNVEIAYTWTKGWIKHLGINYLKVYLNGNNLWLWTRMPDDRESNLSTWGSLGAYPTVRRFNLGVKFTL</sequence>
<evidence type="ECO:0000256" key="8">
    <source>
        <dbReference type="SAM" id="SignalP"/>
    </source>
</evidence>
<dbReference type="FunFam" id="2.60.40.1120:FF:000003">
    <property type="entry name" value="Outer membrane protein Omp121"/>
    <property type="match status" value="1"/>
</dbReference>
<dbReference type="InterPro" id="IPR008969">
    <property type="entry name" value="CarboxyPept-like_regulatory"/>
</dbReference>
<evidence type="ECO:0000313" key="11">
    <source>
        <dbReference type="Proteomes" id="UP000283785"/>
    </source>
</evidence>
<protein>
    <submittedName>
        <fullName evidence="10">TonB-dependent receptor</fullName>
    </submittedName>
</protein>
<dbReference type="Proteomes" id="UP000283785">
    <property type="component" value="Unassembled WGS sequence"/>
</dbReference>
<comment type="subcellular location">
    <subcellularLocation>
        <location evidence="1 7">Cell outer membrane</location>
        <topology evidence="1 7">Multi-pass membrane protein</topology>
    </subcellularLocation>
</comment>
<dbReference type="Pfam" id="PF07715">
    <property type="entry name" value="Plug"/>
    <property type="match status" value="1"/>
</dbReference>
<keyword evidence="6 7" id="KW-0998">Cell outer membrane</keyword>
<keyword evidence="8" id="KW-0732">Signal</keyword>
<accession>A0AA92TXV8</accession>
<evidence type="ECO:0000256" key="6">
    <source>
        <dbReference type="ARBA" id="ARBA00023237"/>
    </source>
</evidence>
<keyword evidence="4 7" id="KW-0812">Transmembrane</keyword>
<dbReference type="Pfam" id="PF13715">
    <property type="entry name" value="CarbopepD_reg_2"/>
    <property type="match status" value="1"/>
</dbReference>
<keyword evidence="5 7" id="KW-0472">Membrane</keyword>
<dbReference type="InterPro" id="IPR036942">
    <property type="entry name" value="Beta-barrel_TonB_sf"/>
</dbReference>
<dbReference type="NCBIfam" id="TIGR04057">
    <property type="entry name" value="SusC_RagA_signa"/>
    <property type="match status" value="1"/>
</dbReference>
<dbReference type="FunFam" id="2.170.130.10:FF:000003">
    <property type="entry name" value="SusC/RagA family TonB-linked outer membrane protein"/>
    <property type="match status" value="1"/>
</dbReference>
<evidence type="ECO:0000313" key="10">
    <source>
        <dbReference type="EMBL" id="RGW43101.1"/>
    </source>
</evidence>
<evidence type="ECO:0000256" key="1">
    <source>
        <dbReference type="ARBA" id="ARBA00004571"/>
    </source>
</evidence>
<dbReference type="SUPFAM" id="SSF49464">
    <property type="entry name" value="Carboxypeptidase regulatory domain-like"/>
    <property type="match status" value="1"/>
</dbReference>
<reference evidence="10 11" key="1">
    <citation type="submission" date="2018-08" db="EMBL/GenBank/DDBJ databases">
        <title>A genome reference for cultivated species of the human gut microbiota.</title>
        <authorList>
            <person name="Zou Y."/>
            <person name="Xue W."/>
            <person name="Luo G."/>
        </authorList>
    </citation>
    <scope>NUCLEOTIDE SEQUENCE [LARGE SCALE GENOMIC DNA]</scope>
    <source>
        <strain evidence="10 11">AF12-50</strain>
    </source>
</reference>
<evidence type="ECO:0000259" key="9">
    <source>
        <dbReference type="Pfam" id="PF07715"/>
    </source>
</evidence>
<dbReference type="GO" id="GO:0009279">
    <property type="term" value="C:cell outer membrane"/>
    <property type="evidence" value="ECO:0007669"/>
    <property type="project" value="UniProtKB-SubCell"/>
</dbReference>
<proteinExistence type="inferred from homology"/>
<feature type="signal peptide" evidence="8">
    <location>
        <begin position="1"/>
        <end position="27"/>
    </location>
</feature>
<keyword evidence="10" id="KW-0675">Receptor</keyword>
<dbReference type="SUPFAM" id="SSF56935">
    <property type="entry name" value="Porins"/>
    <property type="match status" value="1"/>
</dbReference>
<gene>
    <name evidence="10" type="ORF">DWV76_06525</name>
</gene>
<feature type="domain" description="TonB-dependent receptor plug" evidence="9">
    <location>
        <begin position="121"/>
        <end position="227"/>
    </location>
</feature>
<evidence type="ECO:0000256" key="7">
    <source>
        <dbReference type="PROSITE-ProRule" id="PRU01360"/>
    </source>
</evidence>
<dbReference type="InterPro" id="IPR039426">
    <property type="entry name" value="TonB-dep_rcpt-like"/>
</dbReference>
<dbReference type="InterPro" id="IPR037066">
    <property type="entry name" value="Plug_dom_sf"/>
</dbReference>
<comment type="caution">
    <text evidence="10">The sequence shown here is derived from an EMBL/GenBank/DDBJ whole genome shotgun (WGS) entry which is preliminary data.</text>
</comment>
<evidence type="ECO:0000256" key="3">
    <source>
        <dbReference type="ARBA" id="ARBA00022452"/>
    </source>
</evidence>
<comment type="similarity">
    <text evidence="7">Belongs to the TonB-dependent receptor family.</text>
</comment>